<dbReference type="InterPro" id="IPR029063">
    <property type="entry name" value="SAM-dependent_MTases_sf"/>
</dbReference>
<dbReference type="RefSeq" id="WP_307236161.1">
    <property type="nucleotide sequence ID" value="NZ_JAUSUZ010000001.1"/>
</dbReference>
<dbReference type="AlphaFoldDB" id="A0AAE3VX19"/>
<reference evidence="2 3" key="1">
    <citation type="submission" date="2023-07" db="EMBL/GenBank/DDBJ databases">
        <title>Sequencing the genomes of 1000 actinobacteria strains.</title>
        <authorList>
            <person name="Klenk H.-P."/>
        </authorList>
    </citation>
    <scope>NUCLEOTIDE SEQUENCE [LARGE SCALE GENOMIC DNA]</scope>
    <source>
        <strain evidence="2 3">DSM 44709</strain>
    </source>
</reference>
<proteinExistence type="predicted"/>
<feature type="domain" description="Methyltransferase" evidence="1">
    <location>
        <begin position="45"/>
        <end position="137"/>
    </location>
</feature>
<name>A0AAE3VX19_9ACTN</name>
<dbReference type="Gene3D" id="3.40.50.150">
    <property type="entry name" value="Vaccinia Virus protein VP39"/>
    <property type="match status" value="1"/>
</dbReference>
<dbReference type="EMBL" id="JAUSUZ010000001">
    <property type="protein sequence ID" value="MDQ0364615.1"/>
    <property type="molecule type" value="Genomic_DNA"/>
</dbReference>
<dbReference type="GO" id="GO:0032259">
    <property type="term" value="P:methylation"/>
    <property type="evidence" value="ECO:0007669"/>
    <property type="project" value="UniProtKB-KW"/>
</dbReference>
<dbReference type="Pfam" id="PF13649">
    <property type="entry name" value="Methyltransf_25"/>
    <property type="match status" value="1"/>
</dbReference>
<keyword evidence="2" id="KW-0808">Transferase</keyword>
<dbReference type="InterPro" id="IPR041698">
    <property type="entry name" value="Methyltransf_25"/>
</dbReference>
<sequence>MSVAEAPRYASTWLDLREPADAAARATELADEIRGRLADVPDPVILDLGCGTGSMARWLAPRLNGRQHWIMQDRDPDLLGVAAASMIGTGSALTVETRQGDITALTAADLDGVSLVTASALLDLLDADDAARLAEACAGSGTPALLTLSVSGHAELTPADPLDGPLNSAFNEHLRQHVAGRTLLGAEAAEVITAAFEERGAAVHARPSPWRIGPEHRELIEEWLRGWVTAASTRLGREASVEHEIDDYLRRRLAQAAAGELAVTVHHTDLLALPGEAS</sequence>
<evidence type="ECO:0000313" key="2">
    <source>
        <dbReference type="EMBL" id="MDQ0364615.1"/>
    </source>
</evidence>
<accession>A0AAE3VX19</accession>
<dbReference type="SUPFAM" id="SSF53335">
    <property type="entry name" value="S-adenosyl-L-methionine-dependent methyltransferases"/>
    <property type="match status" value="1"/>
</dbReference>
<keyword evidence="2" id="KW-0489">Methyltransferase</keyword>
<gene>
    <name evidence="2" type="ORF">J2S42_001284</name>
</gene>
<evidence type="ECO:0000313" key="3">
    <source>
        <dbReference type="Proteomes" id="UP001240236"/>
    </source>
</evidence>
<dbReference type="Proteomes" id="UP001240236">
    <property type="component" value="Unassembled WGS sequence"/>
</dbReference>
<organism evidence="2 3">
    <name type="scientific">Catenuloplanes indicus</name>
    <dbReference type="NCBI Taxonomy" id="137267"/>
    <lineage>
        <taxon>Bacteria</taxon>
        <taxon>Bacillati</taxon>
        <taxon>Actinomycetota</taxon>
        <taxon>Actinomycetes</taxon>
        <taxon>Micromonosporales</taxon>
        <taxon>Micromonosporaceae</taxon>
        <taxon>Catenuloplanes</taxon>
    </lineage>
</organism>
<dbReference type="GO" id="GO:0008168">
    <property type="term" value="F:methyltransferase activity"/>
    <property type="evidence" value="ECO:0007669"/>
    <property type="project" value="UniProtKB-KW"/>
</dbReference>
<comment type="caution">
    <text evidence="2">The sequence shown here is derived from an EMBL/GenBank/DDBJ whole genome shotgun (WGS) entry which is preliminary data.</text>
</comment>
<protein>
    <submittedName>
        <fullName evidence="2">SAM-dependent methyltransferase</fullName>
    </submittedName>
</protein>
<keyword evidence="3" id="KW-1185">Reference proteome</keyword>
<evidence type="ECO:0000259" key="1">
    <source>
        <dbReference type="Pfam" id="PF13649"/>
    </source>
</evidence>